<keyword evidence="4" id="KW-0808">Transferase</keyword>
<dbReference type="InterPro" id="IPR011009">
    <property type="entry name" value="Kinase-like_dom_sf"/>
</dbReference>
<proteinExistence type="inferred from homology"/>
<evidence type="ECO:0000259" key="15">
    <source>
        <dbReference type="PROSITE" id="PS50011"/>
    </source>
</evidence>
<dbReference type="EC" id="2.7.11.1" evidence="2"/>
<keyword evidence="10 14" id="KW-0067">ATP-binding</keyword>
<dbReference type="GO" id="GO:0046872">
    <property type="term" value="F:metal ion binding"/>
    <property type="evidence" value="ECO:0007669"/>
    <property type="project" value="UniProtKB-KW"/>
</dbReference>
<evidence type="ECO:0000256" key="11">
    <source>
        <dbReference type="ARBA" id="ARBA00024334"/>
    </source>
</evidence>
<dbReference type="FunFam" id="3.30.200.20:FF:000315">
    <property type="entry name" value="Calcium-dependent protein kinase 3"/>
    <property type="match status" value="1"/>
</dbReference>
<dbReference type="Proteomes" id="UP001295684">
    <property type="component" value="Unassembled WGS sequence"/>
</dbReference>
<evidence type="ECO:0000256" key="7">
    <source>
        <dbReference type="ARBA" id="ARBA00022741"/>
    </source>
</evidence>
<dbReference type="PROSITE" id="PS50011">
    <property type="entry name" value="PROTEIN_KINASE_DOM"/>
    <property type="match status" value="1"/>
</dbReference>
<evidence type="ECO:0000256" key="8">
    <source>
        <dbReference type="ARBA" id="ARBA00022777"/>
    </source>
</evidence>
<dbReference type="Pfam" id="PF00069">
    <property type="entry name" value="Pkinase"/>
    <property type="match status" value="1"/>
</dbReference>
<feature type="domain" description="Protein kinase" evidence="15">
    <location>
        <begin position="66"/>
        <end position="155"/>
    </location>
</feature>
<evidence type="ECO:0000256" key="4">
    <source>
        <dbReference type="ARBA" id="ARBA00022679"/>
    </source>
</evidence>
<evidence type="ECO:0000256" key="5">
    <source>
        <dbReference type="ARBA" id="ARBA00022723"/>
    </source>
</evidence>
<dbReference type="GO" id="GO:0004674">
    <property type="term" value="F:protein serine/threonine kinase activity"/>
    <property type="evidence" value="ECO:0007669"/>
    <property type="project" value="UniProtKB-KW"/>
</dbReference>
<dbReference type="AlphaFoldDB" id="A0AAD1U4G5"/>
<organism evidence="16 17">
    <name type="scientific">Euplotes crassus</name>
    <dbReference type="NCBI Taxonomy" id="5936"/>
    <lineage>
        <taxon>Eukaryota</taxon>
        <taxon>Sar</taxon>
        <taxon>Alveolata</taxon>
        <taxon>Ciliophora</taxon>
        <taxon>Intramacronucleata</taxon>
        <taxon>Spirotrichea</taxon>
        <taxon>Hypotrichia</taxon>
        <taxon>Euplotida</taxon>
        <taxon>Euplotidae</taxon>
        <taxon>Moneuplotes</taxon>
    </lineage>
</organism>
<keyword evidence="3" id="KW-0723">Serine/threonine-protein kinase</keyword>
<comment type="catalytic activity">
    <reaction evidence="12">
        <text>L-threonyl-[protein] + ATP = O-phospho-L-threonyl-[protein] + ADP + H(+)</text>
        <dbReference type="Rhea" id="RHEA:46608"/>
        <dbReference type="Rhea" id="RHEA-COMP:11060"/>
        <dbReference type="Rhea" id="RHEA-COMP:11605"/>
        <dbReference type="ChEBI" id="CHEBI:15378"/>
        <dbReference type="ChEBI" id="CHEBI:30013"/>
        <dbReference type="ChEBI" id="CHEBI:30616"/>
        <dbReference type="ChEBI" id="CHEBI:61977"/>
        <dbReference type="ChEBI" id="CHEBI:456216"/>
        <dbReference type="EC" id="2.7.11.1"/>
    </reaction>
</comment>
<comment type="cofactor">
    <cofactor evidence="1">
        <name>Mg(2+)</name>
        <dbReference type="ChEBI" id="CHEBI:18420"/>
    </cofactor>
</comment>
<sequence length="155" mass="18169">MEDLIYVDELVLDDEEDTMVLSQAQKEVIWEEKQRNFDINSVLQQFSLKKELFIIHKEEDIHNFYDIEETILGEGSFGVVRRGTDKDTDEIRAIKSIKKSRIRNKTRLLNELSTLKTLDHPNIVKLFEVYEDSESIHLVMEYCSGGELFDQILGQ</sequence>
<evidence type="ECO:0000256" key="3">
    <source>
        <dbReference type="ARBA" id="ARBA00022527"/>
    </source>
</evidence>
<keyword evidence="9" id="KW-0106">Calcium</keyword>
<dbReference type="InterPro" id="IPR017441">
    <property type="entry name" value="Protein_kinase_ATP_BS"/>
</dbReference>
<dbReference type="PROSITE" id="PS00107">
    <property type="entry name" value="PROTEIN_KINASE_ATP"/>
    <property type="match status" value="1"/>
</dbReference>
<accession>A0AAD1U4G5</accession>
<comment type="caution">
    <text evidence="16">The sequence shown here is derived from an EMBL/GenBank/DDBJ whole genome shotgun (WGS) entry which is preliminary data.</text>
</comment>
<keyword evidence="17" id="KW-1185">Reference proteome</keyword>
<keyword evidence="6" id="KW-0677">Repeat</keyword>
<dbReference type="PANTHER" id="PTHR24349">
    <property type="entry name" value="SERINE/THREONINE-PROTEIN KINASE"/>
    <property type="match status" value="1"/>
</dbReference>
<dbReference type="Gene3D" id="3.30.200.20">
    <property type="entry name" value="Phosphorylase Kinase, domain 1"/>
    <property type="match status" value="1"/>
</dbReference>
<evidence type="ECO:0000256" key="1">
    <source>
        <dbReference type="ARBA" id="ARBA00001946"/>
    </source>
</evidence>
<evidence type="ECO:0000256" key="14">
    <source>
        <dbReference type="PROSITE-ProRule" id="PRU10141"/>
    </source>
</evidence>
<gene>
    <name evidence="16" type="ORF">ECRASSUSDP1_LOCUS3134</name>
</gene>
<evidence type="ECO:0000256" key="13">
    <source>
        <dbReference type="ARBA" id="ARBA00048679"/>
    </source>
</evidence>
<dbReference type="EMBL" id="CAMPGE010003002">
    <property type="protein sequence ID" value="CAI2361821.1"/>
    <property type="molecule type" value="Genomic_DNA"/>
</dbReference>
<evidence type="ECO:0000313" key="17">
    <source>
        <dbReference type="Proteomes" id="UP001295684"/>
    </source>
</evidence>
<dbReference type="InterPro" id="IPR000719">
    <property type="entry name" value="Prot_kinase_dom"/>
</dbReference>
<evidence type="ECO:0000256" key="6">
    <source>
        <dbReference type="ARBA" id="ARBA00022737"/>
    </source>
</evidence>
<evidence type="ECO:0000256" key="12">
    <source>
        <dbReference type="ARBA" id="ARBA00047899"/>
    </source>
</evidence>
<evidence type="ECO:0000313" key="16">
    <source>
        <dbReference type="EMBL" id="CAI2361821.1"/>
    </source>
</evidence>
<dbReference type="InterPro" id="IPR050205">
    <property type="entry name" value="CDPK_Ser/Thr_kinases"/>
</dbReference>
<reference evidence="16" key="1">
    <citation type="submission" date="2023-07" db="EMBL/GenBank/DDBJ databases">
        <authorList>
            <consortium name="AG Swart"/>
            <person name="Singh M."/>
            <person name="Singh A."/>
            <person name="Seah K."/>
            <person name="Emmerich C."/>
        </authorList>
    </citation>
    <scope>NUCLEOTIDE SEQUENCE</scope>
    <source>
        <strain evidence="16">DP1</strain>
    </source>
</reference>
<feature type="binding site" evidence="14">
    <location>
        <position position="99"/>
    </location>
    <ligand>
        <name>ATP</name>
        <dbReference type="ChEBI" id="CHEBI:30616"/>
    </ligand>
</feature>
<evidence type="ECO:0000256" key="2">
    <source>
        <dbReference type="ARBA" id="ARBA00012513"/>
    </source>
</evidence>
<dbReference type="SUPFAM" id="SSF56112">
    <property type="entry name" value="Protein kinase-like (PK-like)"/>
    <property type="match status" value="1"/>
</dbReference>
<protein>
    <recommendedName>
        <fullName evidence="2">non-specific serine/threonine protein kinase</fullName>
        <ecNumber evidence="2">2.7.11.1</ecNumber>
    </recommendedName>
</protein>
<evidence type="ECO:0000256" key="9">
    <source>
        <dbReference type="ARBA" id="ARBA00022837"/>
    </source>
</evidence>
<keyword evidence="5" id="KW-0479">Metal-binding</keyword>
<dbReference type="GO" id="GO:0005524">
    <property type="term" value="F:ATP binding"/>
    <property type="evidence" value="ECO:0007669"/>
    <property type="project" value="UniProtKB-UniRule"/>
</dbReference>
<keyword evidence="8" id="KW-0418">Kinase</keyword>
<evidence type="ECO:0000256" key="10">
    <source>
        <dbReference type="ARBA" id="ARBA00022840"/>
    </source>
</evidence>
<comment type="similarity">
    <text evidence="11">Belongs to the protein kinase superfamily. Ser/Thr protein kinase family. CDPK subfamily.</text>
</comment>
<keyword evidence="7 14" id="KW-0547">Nucleotide-binding</keyword>
<comment type="catalytic activity">
    <reaction evidence="13">
        <text>L-seryl-[protein] + ATP = O-phospho-L-seryl-[protein] + ADP + H(+)</text>
        <dbReference type="Rhea" id="RHEA:17989"/>
        <dbReference type="Rhea" id="RHEA-COMP:9863"/>
        <dbReference type="Rhea" id="RHEA-COMP:11604"/>
        <dbReference type="ChEBI" id="CHEBI:15378"/>
        <dbReference type="ChEBI" id="CHEBI:29999"/>
        <dbReference type="ChEBI" id="CHEBI:30616"/>
        <dbReference type="ChEBI" id="CHEBI:83421"/>
        <dbReference type="ChEBI" id="CHEBI:456216"/>
        <dbReference type="EC" id="2.7.11.1"/>
    </reaction>
</comment>
<name>A0AAD1U4G5_EUPCR</name>